<evidence type="ECO:0000256" key="4">
    <source>
        <dbReference type="RuleBase" id="RU363013"/>
    </source>
</evidence>
<dbReference type="FunFam" id="3.20.20.70:FF:000025">
    <property type="entry name" value="Triosephosphate isomerase"/>
    <property type="match status" value="1"/>
</dbReference>
<dbReference type="GO" id="GO:0005829">
    <property type="term" value="C:cytosol"/>
    <property type="evidence" value="ECO:0007669"/>
    <property type="project" value="TreeGrafter"/>
</dbReference>
<dbReference type="InterPro" id="IPR022896">
    <property type="entry name" value="TrioseP_Isoase_bac/euk"/>
</dbReference>
<keyword evidence="3 4" id="KW-0413">Isomerase</keyword>
<dbReference type="AlphaFoldDB" id="A0AAV8URX1"/>
<dbReference type="PANTHER" id="PTHR21139">
    <property type="entry name" value="TRIOSEPHOSPHATE ISOMERASE"/>
    <property type="match status" value="1"/>
</dbReference>
<dbReference type="CDD" id="cd00311">
    <property type="entry name" value="TIM"/>
    <property type="match status" value="1"/>
</dbReference>
<sequence length="272" mass="29602">MSKTNNVSVSRAPTVTMMADRTFFVGGNWKCNGTKDSIVELIDQINEGPSIKDAPVEAVLGVPFPYMSLVSEKLRDDWQVSAQNCWTGDGGAYTGEVSVDMIADCGAEWIILGHSERRHLDVLKETDETIAAKAAYALGKGMKVMYCIGELLSEREADQTLAVCERQMQALKEAVSDYSNVVIAYEPVWAIGTGKVATPEQAQEVHEAVRSWVKENISPEVAESIRILYGGSVSPGNCDELSTKPDVDGFLVGGASLKPDFLKIVDSYKNKN</sequence>
<dbReference type="GO" id="GO:0006094">
    <property type="term" value="P:gluconeogenesis"/>
    <property type="evidence" value="ECO:0007669"/>
    <property type="project" value="UniProtKB-KW"/>
</dbReference>
<gene>
    <name evidence="6" type="ORF">NDN08_000839</name>
</gene>
<dbReference type="SUPFAM" id="SSF51351">
    <property type="entry name" value="Triosephosphate isomerase (TIM)"/>
    <property type="match status" value="1"/>
</dbReference>
<dbReference type="GO" id="GO:0046166">
    <property type="term" value="P:glyceraldehyde-3-phosphate biosynthetic process"/>
    <property type="evidence" value="ECO:0007669"/>
    <property type="project" value="TreeGrafter"/>
</dbReference>
<keyword evidence="4" id="KW-0324">Glycolysis</keyword>
<dbReference type="PROSITE" id="PS51440">
    <property type="entry name" value="TIM_2"/>
    <property type="match status" value="1"/>
</dbReference>
<comment type="subunit">
    <text evidence="2">Homodimer.</text>
</comment>
<reference evidence="6 7" key="1">
    <citation type="journal article" date="2023" name="Nat. Commun.">
        <title>Origin of minicircular mitochondrial genomes in red algae.</title>
        <authorList>
            <person name="Lee Y."/>
            <person name="Cho C.H."/>
            <person name="Lee Y.M."/>
            <person name="Park S.I."/>
            <person name="Yang J.H."/>
            <person name="West J.A."/>
            <person name="Bhattacharya D."/>
            <person name="Yoon H.S."/>
        </authorList>
    </citation>
    <scope>NUCLEOTIDE SEQUENCE [LARGE SCALE GENOMIC DNA]</scope>
    <source>
        <strain evidence="6 7">CCMP1338</strain>
        <tissue evidence="6">Whole cell</tissue>
    </source>
</reference>
<comment type="catalytic activity">
    <reaction evidence="4">
        <text>D-glyceraldehyde 3-phosphate = dihydroxyacetone phosphate</text>
        <dbReference type="Rhea" id="RHEA:18585"/>
        <dbReference type="ChEBI" id="CHEBI:57642"/>
        <dbReference type="ChEBI" id="CHEBI:59776"/>
        <dbReference type="EC" id="5.3.1.1"/>
    </reaction>
</comment>
<comment type="pathway">
    <text evidence="4">Carbohydrate degradation; glycolysis; D-glyceraldehyde 3-phosphate from glycerone phosphate: step 1/1.</text>
</comment>
<name>A0AAV8URX1_9RHOD</name>
<proteinExistence type="inferred from homology"/>
<dbReference type="Gene3D" id="3.20.20.70">
    <property type="entry name" value="Aldolase class I"/>
    <property type="match status" value="1"/>
</dbReference>
<dbReference type="PROSITE" id="PS00171">
    <property type="entry name" value="TIM_1"/>
    <property type="match status" value="1"/>
</dbReference>
<dbReference type="NCBIfam" id="TIGR00419">
    <property type="entry name" value="tim"/>
    <property type="match status" value="1"/>
</dbReference>
<dbReference type="EC" id="5.3.1.1" evidence="4"/>
<dbReference type="Pfam" id="PF00121">
    <property type="entry name" value="TIM"/>
    <property type="match status" value="1"/>
</dbReference>
<dbReference type="InterPro" id="IPR035990">
    <property type="entry name" value="TIM_sf"/>
</dbReference>
<dbReference type="Proteomes" id="UP001157974">
    <property type="component" value="Unassembled WGS sequence"/>
</dbReference>
<keyword evidence="5" id="KW-0175">Coiled coil</keyword>
<evidence type="ECO:0000256" key="2">
    <source>
        <dbReference type="ARBA" id="ARBA00011738"/>
    </source>
</evidence>
<feature type="coiled-coil region" evidence="5">
    <location>
        <begin position="154"/>
        <end position="181"/>
    </location>
</feature>
<keyword evidence="4" id="KW-0312">Gluconeogenesis</keyword>
<dbReference type="PANTHER" id="PTHR21139:SF2">
    <property type="entry name" value="TRIOSEPHOSPHATE ISOMERASE"/>
    <property type="match status" value="1"/>
</dbReference>
<evidence type="ECO:0000256" key="3">
    <source>
        <dbReference type="ARBA" id="ARBA00023235"/>
    </source>
</evidence>
<evidence type="ECO:0000313" key="6">
    <source>
        <dbReference type="EMBL" id="KAJ8904318.1"/>
    </source>
</evidence>
<comment type="caution">
    <text evidence="6">The sequence shown here is derived from an EMBL/GenBank/DDBJ whole genome shotgun (WGS) entry which is preliminary data.</text>
</comment>
<dbReference type="HAMAP" id="MF_00147_B">
    <property type="entry name" value="TIM_B"/>
    <property type="match status" value="1"/>
</dbReference>
<comment type="similarity">
    <text evidence="1 4">Belongs to the triosephosphate isomerase family.</text>
</comment>
<evidence type="ECO:0000313" key="7">
    <source>
        <dbReference type="Proteomes" id="UP001157974"/>
    </source>
</evidence>
<keyword evidence="7" id="KW-1185">Reference proteome</keyword>
<dbReference type="InterPro" id="IPR020861">
    <property type="entry name" value="Triosephosphate_isomerase_AS"/>
</dbReference>
<dbReference type="GO" id="GO:0019563">
    <property type="term" value="P:glycerol catabolic process"/>
    <property type="evidence" value="ECO:0007669"/>
    <property type="project" value="TreeGrafter"/>
</dbReference>
<dbReference type="InterPro" id="IPR013785">
    <property type="entry name" value="Aldolase_TIM"/>
</dbReference>
<organism evidence="6 7">
    <name type="scientific">Rhodosorus marinus</name>
    <dbReference type="NCBI Taxonomy" id="101924"/>
    <lineage>
        <taxon>Eukaryota</taxon>
        <taxon>Rhodophyta</taxon>
        <taxon>Stylonematophyceae</taxon>
        <taxon>Stylonematales</taxon>
        <taxon>Stylonemataceae</taxon>
        <taxon>Rhodosorus</taxon>
    </lineage>
</organism>
<comment type="pathway">
    <text evidence="4">Carbohydrate biosynthesis; gluconeogenesis.</text>
</comment>
<dbReference type="EMBL" id="JAMWBK010000006">
    <property type="protein sequence ID" value="KAJ8904318.1"/>
    <property type="molecule type" value="Genomic_DNA"/>
</dbReference>
<dbReference type="InterPro" id="IPR000652">
    <property type="entry name" value="Triosephosphate_isomerase"/>
</dbReference>
<evidence type="ECO:0000256" key="1">
    <source>
        <dbReference type="ARBA" id="ARBA00007422"/>
    </source>
</evidence>
<evidence type="ECO:0000256" key="5">
    <source>
        <dbReference type="SAM" id="Coils"/>
    </source>
</evidence>
<dbReference type="GO" id="GO:0004807">
    <property type="term" value="F:triose-phosphate isomerase activity"/>
    <property type="evidence" value="ECO:0007669"/>
    <property type="project" value="UniProtKB-EC"/>
</dbReference>
<accession>A0AAV8URX1</accession>
<protein>
    <recommendedName>
        <fullName evidence="4">Triosephosphate isomerase</fullName>
        <ecNumber evidence="4">5.3.1.1</ecNumber>
    </recommendedName>
</protein>
<dbReference type="GO" id="GO:0006096">
    <property type="term" value="P:glycolytic process"/>
    <property type="evidence" value="ECO:0007669"/>
    <property type="project" value="UniProtKB-KW"/>
</dbReference>